<name>A0A6N7ZCJ6_9PSEU</name>
<organism evidence="2 3">
    <name type="scientific">Amycolatopsis pithecellobii</name>
    <dbReference type="NCBI Taxonomy" id="664692"/>
    <lineage>
        <taxon>Bacteria</taxon>
        <taxon>Bacillati</taxon>
        <taxon>Actinomycetota</taxon>
        <taxon>Actinomycetes</taxon>
        <taxon>Pseudonocardiales</taxon>
        <taxon>Pseudonocardiaceae</taxon>
        <taxon>Amycolatopsis</taxon>
    </lineage>
</organism>
<evidence type="ECO:0000256" key="1">
    <source>
        <dbReference type="SAM" id="Phobius"/>
    </source>
</evidence>
<sequence length="141" mass="14863">MDLVVQIRHLRVPGRRTAGIALGWLIVFAAGSTGLVLMSHEAQHLLATGTKTIGTVLGESAPSKGYWSIEVRYAVDGDTRAARIVLSDDRKLEQGQQVVAIVGGGFACLLSGLLGAGWFRRHRAVVRAARNAGHGLLSGPG</sequence>
<dbReference type="AlphaFoldDB" id="A0A6N7ZCJ6"/>
<keyword evidence="3" id="KW-1185">Reference proteome</keyword>
<dbReference type="Proteomes" id="UP000440096">
    <property type="component" value="Unassembled WGS sequence"/>
</dbReference>
<protein>
    <submittedName>
        <fullName evidence="2">Uncharacterized protein</fullName>
    </submittedName>
</protein>
<keyword evidence="1" id="KW-0812">Transmembrane</keyword>
<keyword evidence="1" id="KW-1133">Transmembrane helix</keyword>
<feature type="transmembrane region" description="Helical" evidence="1">
    <location>
        <begin position="20"/>
        <end position="38"/>
    </location>
</feature>
<accession>A0A6N7ZCJ6</accession>
<gene>
    <name evidence="2" type="ORF">GKO32_36835</name>
</gene>
<feature type="transmembrane region" description="Helical" evidence="1">
    <location>
        <begin position="98"/>
        <end position="119"/>
    </location>
</feature>
<proteinExistence type="predicted"/>
<comment type="caution">
    <text evidence="2">The sequence shown here is derived from an EMBL/GenBank/DDBJ whole genome shotgun (WGS) entry which is preliminary data.</text>
</comment>
<evidence type="ECO:0000313" key="3">
    <source>
        <dbReference type="Proteomes" id="UP000440096"/>
    </source>
</evidence>
<reference evidence="2 3" key="1">
    <citation type="submission" date="2019-11" db="EMBL/GenBank/DDBJ databases">
        <title>Draft genome of Amycolatopsis RM579.</title>
        <authorList>
            <person name="Duangmal K."/>
            <person name="Mingma R."/>
        </authorList>
    </citation>
    <scope>NUCLEOTIDE SEQUENCE [LARGE SCALE GENOMIC DNA]</scope>
    <source>
        <strain evidence="2 3">RM579</strain>
    </source>
</reference>
<evidence type="ECO:0000313" key="2">
    <source>
        <dbReference type="EMBL" id="MTD59511.1"/>
    </source>
</evidence>
<dbReference type="RefSeq" id="WP_154761543.1">
    <property type="nucleotide sequence ID" value="NZ_WMBA01000109.1"/>
</dbReference>
<keyword evidence="1" id="KW-0472">Membrane</keyword>
<dbReference type="EMBL" id="WMBA01000109">
    <property type="protein sequence ID" value="MTD59511.1"/>
    <property type="molecule type" value="Genomic_DNA"/>
</dbReference>